<evidence type="ECO:0000313" key="2">
    <source>
        <dbReference type="Proteomes" id="UP000288216"/>
    </source>
</evidence>
<accession>A0A401NTI3</accession>
<protein>
    <submittedName>
        <fullName evidence="1">Uncharacterized protein</fullName>
    </submittedName>
</protein>
<dbReference type="Proteomes" id="UP000288216">
    <property type="component" value="Unassembled WGS sequence"/>
</dbReference>
<reference evidence="1 2" key="1">
    <citation type="journal article" date="2018" name="Nat. Ecol. Evol.">
        <title>Shark genomes provide insights into elasmobranch evolution and the origin of vertebrates.</title>
        <authorList>
            <person name="Hara Y"/>
            <person name="Yamaguchi K"/>
            <person name="Onimaru K"/>
            <person name="Kadota M"/>
            <person name="Koyanagi M"/>
            <person name="Keeley SD"/>
            <person name="Tatsumi K"/>
            <person name="Tanaka K"/>
            <person name="Motone F"/>
            <person name="Kageyama Y"/>
            <person name="Nozu R"/>
            <person name="Adachi N"/>
            <person name="Nishimura O"/>
            <person name="Nakagawa R"/>
            <person name="Tanegashima C"/>
            <person name="Kiyatake I"/>
            <person name="Matsumoto R"/>
            <person name="Murakumo K"/>
            <person name="Nishida K"/>
            <person name="Terakita A"/>
            <person name="Kuratani S"/>
            <person name="Sato K"/>
            <person name="Hyodo S Kuraku.S."/>
        </authorList>
    </citation>
    <scope>NUCLEOTIDE SEQUENCE [LARGE SCALE GENOMIC DNA]</scope>
</reference>
<keyword evidence="2" id="KW-1185">Reference proteome</keyword>
<sequence>MALCEVPLVMTTCAQSTILIQNHLALPEATSHPQQSSRDLQLRGGGGSKTDCWEVYGSTDGNNRNHDITGRILCWLTPKLGKVIGQRISSNAKITAGTFFACIHSCCFG</sequence>
<proteinExistence type="predicted"/>
<dbReference type="EMBL" id="BFAA01000044">
    <property type="protein sequence ID" value="GCB64167.1"/>
    <property type="molecule type" value="Genomic_DNA"/>
</dbReference>
<organism evidence="1 2">
    <name type="scientific">Scyliorhinus torazame</name>
    <name type="common">Cloudy catshark</name>
    <name type="synonym">Catulus torazame</name>
    <dbReference type="NCBI Taxonomy" id="75743"/>
    <lineage>
        <taxon>Eukaryota</taxon>
        <taxon>Metazoa</taxon>
        <taxon>Chordata</taxon>
        <taxon>Craniata</taxon>
        <taxon>Vertebrata</taxon>
        <taxon>Chondrichthyes</taxon>
        <taxon>Elasmobranchii</taxon>
        <taxon>Galeomorphii</taxon>
        <taxon>Galeoidea</taxon>
        <taxon>Carcharhiniformes</taxon>
        <taxon>Scyliorhinidae</taxon>
        <taxon>Scyliorhinus</taxon>
    </lineage>
</organism>
<name>A0A401NTI3_SCYTO</name>
<gene>
    <name evidence="1" type="ORF">scyTo_0000245</name>
</gene>
<dbReference type="AlphaFoldDB" id="A0A401NTI3"/>
<evidence type="ECO:0000313" key="1">
    <source>
        <dbReference type="EMBL" id="GCB64167.1"/>
    </source>
</evidence>
<comment type="caution">
    <text evidence="1">The sequence shown here is derived from an EMBL/GenBank/DDBJ whole genome shotgun (WGS) entry which is preliminary data.</text>
</comment>